<dbReference type="InterPro" id="IPR057229">
    <property type="entry name" value="DUF7907"/>
</dbReference>
<feature type="chain" id="PRO_5046185266" description="DUF7907 domain-containing protein" evidence="1">
    <location>
        <begin position="19"/>
        <end position="200"/>
    </location>
</feature>
<dbReference type="Pfam" id="PF25484">
    <property type="entry name" value="DUF7907"/>
    <property type="match status" value="1"/>
</dbReference>
<keyword evidence="1" id="KW-0732">Signal</keyword>
<name>A0ABR1YSR9_9PEZI</name>
<evidence type="ECO:0000256" key="1">
    <source>
        <dbReference type="SAM" id="SignalP"/>
    </source>
</evidence>
<gene>
    <name evidence="3" type="ORF">HDK90DRAFT_509509</name>
</gene>
<protein>
    <recommendedName>
        <fullName evidence="2">DUF7907 domain-containing protein</fullName>
    </recommendedName>
</protein>
<accession>A0ABR1YSR9</accession>
<keyword evidence="4" id="KW-1185">Reference proteome</keyword>
<organism evidence="3 4">
    <name type="scientific">Phyllosticta capitalensis</name>
    <dbReference type="NCBI Taxonomy" id="121624"/>
    <lineage>
        <taxon>Eukaryota</taxon>
        <taxon>Fungi</taxon>
        <taxon>Dikarya</taxon>
        <taxon>Ascomycota</taxon>
        <taxon>Pezizomycotina</taxon>
        <taxon>Dothideomycetes</taxon>
        <taxon>Dothideomycetes incertae sedis</taxon>
        <taxon>Botryosphaeriales</taxon>
        <taxon>Phyllostictaceae</taxon>
        <taxon>Phyllosticta</taxon>
    </lineage>
</organism>
<comment type="caution">
    <text evidence="3">The sequence shown here is derived from an EMBL/GenBank/DDBJ whole genome shotgun (WGS) entry which is preliminary data.</text>
</comment>
<dbReference type="EMBL" id="JBBWRZ010000004">
    <property type="protein sequence ID" value="KAK8237819.1"/>
    <property type="molecule type" value="Genomic_DNA"/>
</dbReference>
<dbReference type="Proteomes" id="UP001492380">
    <property type="component" value="Unassembled WGS sequence"/>
</dbReference>
<evidence type="ECO:0000259" key="2">
    <source>
        <dbReference type="Pfam" id="PF25484"/>
    </source>
</evidence>
<feature type="signal peptide" evidence="1">
    <location>
        <begin position="1"/>
        <end position="18"/>
    </location>
</feature>
<feature type="domain" description="DUF7907" evidence="2">
    <location>
        <begin position="32"/>
        <end position="197"/>
    </location>
</feature>
<evidence type="ECO:0000313" key="4">
    <source>
        <dbReference type="Proteomes" id="UP001492380"/>
    </source>
</evidence>
<reference evidence="3 4" key="1">
    <citation type="submission" date="2024-04" db="EMBL/GenBank/DDBJ databases">
        <title>Phyllosticta paracitricarpa is synonymous to the EU quarantine fungus P. citricarpa based on phylogenomic analyses.</title>
        <authorList>
            <consortium name="Lawrence Berkeley National Laboratory"/>
            <person name="Van Ingen-Buijs V.A."/>
            <person name="Van Westerhoven A.C."/>
            <person name="Haridas S."/>
            <person name="Skiadas P."/>
            <person name="Martin F."/>
            <person name="Groenewald J.Z."/>
            <person name="Crous P.W."/>
            <person name="Seidl M.F."/>
        </authorList>
    </citation>
    <scope>NUCLEOTIDE SEQUENCE [LARGE SCALE GENOMIC DNA]</scope>
    <source>
        <strain evidence="3 4">CBS 123374</strain>
    </source>
</reference>
<sequence>MLFQPAKMIPLLLPLVAASPARLISRGPMIPAPFKLVANVTAYPMATDINSWEVVSEDSLDKSCLRSAYLVAPGGGDKWAQWTHENNGTTYTTVNLDTSGNGDGEGKTGGIIVTPGGTATVPSANTVDVNLCSEGTAGVGIVNNTVLGWDNGWTDGWMACPVSAVPGAEGDDGDIVLSVKERGQRTIYGCSNVDLKVLYV</sequence>
<evidence type="ECO:0000313" key="3">
    <source>
        <dbReference type="EMBL" id="KAK8237819.1"/>
    </source>
</evidence>
<proteinExistence type="predicted"/>